<evidence type="ECO:0000313" key="2">
    <source>
        <dbReference type="Proteomes" id="UP000076761"/>
    </source>
</evidence>
<dbReference type="EMBL" id="KV425556">
    <property type="protein sequence ID" value="KZT28665.1"/>
    <property type="molecule type" value="Genomic_DNA"/>
</dbReference>
<protein>
    <submittedName>
        <fullName evidence="1">Uncharacterized protein</fullName>
    </submittedName>
</protein>
<keyword evidence="2" id="KW-1185">Reference proteome</keyword>
<proteinExistence type="predicted"/>
<gene>
    <name evidence="1" type="ORF">NEOLEDRAFT_768069</name>
</gene>
<organism evidence="1 2">
    <name type="scientific">Neolentinus lepideus HHB14362 ss-1</name>
    <dbReference type="NCBI Taxonomy" id="1314782"/>
    <lineage>
        <taxon>Eukaryota</taxon>
        <taxon>Fungi</taxon>
        <taxon>Dikarya</taxon>
        <taxon>Basidiomycota</taxon>
        <taxon>Agaricomycotina</taxon>
        <taxon>Agaricomycetes</taxon>
        <taxon>Gloeophyllales</taxon>
        <taxon>Gloeophyllaceae</taxon>
        <taxon>Neolentinus</taxon>
    </lineage>
</organism>
<accession>A0A165UT46</accession>
<dbReference type="AlphaFoldDB" id="A0A165UT46"/>
<sequence length="109" mass="11611">MVNQGIRKTVTGFMVLYCVKIHVGHGSTFVANALGGMLRQDDVLLPVSVGVIRQCSQGLRVGSSANLPTGVCMLTSHVKTPGSSCLPKMLCSRFVCPLTRYADDLAVQT</sequence>
<dbReference type="InParanoid" id="A0A165UT46"/>
<reference evidence="1 2" key="1">
    <citation type="journal article" date="2016" name="Mol. Biol. Evol.">
        <title>Comparative Genomics of Early-Diverging Mushroom-Forming Fungi Provides Insights into the Origins of Lignocellulose Decay Capabilities.</title>
        <authorList>
            <person name="Nagy L.G."/>
            <person name="Riley R."/>
            <person name="Tritt A."/>
            <person name="Adam C."/>
            <person name="Daum C."/>
            <person name="Floudas D."/>
            <person name="Sun H."/>
            <person name="Yadav J.S."/>
            <person name="Pangilinan J."/>
            <person name="Larsson K.H."/>
            <person name="Matsuura K."/>
            <person name="Barry K."/>
            <person name="Labutti K."/>
            <person name="Kuo R."/>
            <person name="Ohm R.A."/>
            <person name="Bhattacharya S.S."/>
            <person name="Shirouzu T."/>
            <person name="Yoshinaga Y."/>
            <person name="Martin F.M."/>
            <person name="Grigoriev I.V."/>
            <person name="Hibbett D.S."/>
        </authorList>
    </citation>
    <scope>NUCLEOTIDE SEQUENCE [LARGE SCALE GENOMIC DNA]</scope>
    <source>
        <strain evidence="1 2">HHB14362 ss-1</strain>
    </source>
</reference>
<evidence type="ECO:0000313" key="1">
    <source>
        <dbReference type="EMBL" id="KZT28665.1"/>
    </source>
</evidence>
<dbReference type="Proteomes" id="UP000076761">
    <property type="component" value="Unassembled WGS sequence"/>
</dbReference>
<name>A0A165UT46_9AGAM</name>